<dbReference type="InterPro" id="IPR003284">
    <property type="entry name" value="Sal_SpvB"/>
</dbReference>
<keyword evidence="6" id="KW-0732">Signal</keyword>
<accession>A0A8J3DDS9</accession>
<dbReference type="PANTHER" id="PTHR32305">
    <property type="match status" value="1"/>
</dbReference>
<dbReference type="RefSeq" id="WP_189517017.1">
    <property type="nucleotide sequence ID" value="NZ_BMXG01000027.1"/>
</dbReference>
<evidence type="ECO:0000256" key="6">
    <source>
        <dbReference type="SAM" id="SignalP"/>
    </source>
</evidence>
<comment type="caution">
    <text evidence="8">The sequence shown here is derived from an EMBL/GenBank/DDBJ whole genome shotgun (WGS) entry which is preliminary data.</text>
</comment>
<dbReference type="GO" id="GO:0005737">
    <property type="term" value="C:cytoplasm"/>
    <property type="evidence" value="ECO:0007669"/>
    <property type="project" value="InterPro"/>
</dbReference>
<protein>
    <recommendedName>
        <fullName evidence="7">Teneurin-like YD-shell domain-containing protein</fullName>
    </recommendedName>
</protein>
<evidence type="ECO:0000259" key="7">
    <source>
        <dbReference type="Pfam" id="PF25023"/>
    </source>
</evidence>
<evidence type="ECO:0000256" key="4">
    <source>
        <dbReference type="ARBA" id="ARBA00023026"/>
    </source>
</evidence>
<dbReference type="NCBIfam" id="TIGR03696">
    <property type="entry name" value="Rhs_assc_core"/>
    <property type="match status" value="1"/>
</dbReference>
<evidence type="ECO:0000256" key="1">
    <source>
        <dbReference type="ARBA" id="ARBA00004613"/>
    </source>
</evidence>
<dbReference type="GO" id="GO:0005576">
    <property type="term" value="C:extracellular region"/>
    <property type="evidence" value="ECO:0007669"/>
    <property type="project" value="UniProtKB-SubCell"/>
</dbReference>
<dbReference type="Pfam" id="PF03534">
    <property type="entry name" value="SpvB"/>
    <property type="match status" value="1"/>
</dbReference>
<dbReference type="Gene3D" id="2.180.10.10">
    <property type="entry name" value="RHS repeat-associated core"/>
    <property type="match status" value="2"/>
</dbReference>
<dbReference type="Proteomes" id="UP000642829">
    <property type="component" value="Unassembled WGS sequence"/>
</dbReference>
<comment type="subcellular location">
    <subcellularLocation>
        <location evidence="1">Secreted</location>
    </subcellularLocation>
</comment>
<dbReference type="PANTHER" id="PTHR32305:SF15">
    <property type="entry name" value="PROTEIN RHSA-RELATED"/>
    <property type="match status" value="1"/>
</dbReference>
<keyword evidence="2" id="KW-0964">Secreted</keyword>
<evidence type="ECO:0000256" key="3">
    <source>
        <dbReference type="ARBA" id="ARBA00022737"/>
    </source>
</evidence>
<evidence type="ECO:0000313" key="8">
    <source>
        <dbReference type="EMBL" id="GHC11877.1"/>
    </source>
</evidence>
<evidence type="ECO:0000313" key="9">
    <source>
        <dbReference type="Proteomes" id="UP000642829"/>
    </source>
</evidence>
<feature type="domain" description="Teneurin-like YD-shell" evidence="7">
    <location>
        <begin position="1757"/>
        <end position="2099"/>
    </location>
</feature>
<keyword evidence="3" id="KW-0677">Repeat</keyword>
<organism evidence="8 9">
    <name type="scientific">Cerasicoccus arenae</name>
    <dbReference type="NCBI Taxonomy" id="424488"/>
    <lineage>
        <taxon>Bacteria</taxon>
        <taxon>Pseudomonadati</taxon>
        <taxon>Verrucomicrobiota</taxon>
        <taxon>Opitutia</taxon>
        <taxon>Puniceicoccales</taxon>
        <taxon>Cerasicoccaceae</taxon>
        <taxon>Cerasicoccus</taxon>
    </lineage>
</organism>
<dbReference type="SUPFAM" id="SSF69318">
    <property type="entry name" value="Integrin alpha N-terminal domain"/>
    <property type="match status" value="1"/>
</dbReference>
<dbReference type="InterPro" id="IPR022385">
    <property type="entry name" value="Rhs_assc_core"/>
</dbReference>
<dbReference type="EMBL" id="BMXG01000027">
    <property type="protein sequence ID" value="GHC11877.1"/>
    <property type="molecule type" value="Genomic_DNA"/>
</dbReference>
<dbReference type="Pfam" id="PF25023">
    <property type="entry name" value="TEN_YD-shell"/>
    <property type="match status" value="1"/>
</dbReference>
<dbReference type="InterPro" id="IPR031325">
    <property type="entry name" value="RHS_repeat"/>
</dbReference>
<gene>
    <name evidence="8" type="ORF">GCM10007047_31500</name>
</gene>
<evidence type="ECO:0000256" key="5">
    <source>
        <dbReference type="SAM" id="Phobius"/>
    </source>
</evidence>
<feature type="transmembrane region" description="Helical" evidence="5">
    <location>
        <begin position="2166"/>
        <end position="2187"/>
    </location>
</feature>
<keyword evidence="5" id="KW-0812">Transmembrane</keyword>
<feature type="chain" id="PRO_5035318915" description="Teneurin-like YD-shell domain-containing protein" evidence="6">
    <location>
        <begin position="25"/>
        <end position="2500"/>
    </location>
</feature>
<evidence type="ECO:0000256" key="2">
    <source>
        <dbReference type="ARBA" id="ARBA00022525"/>
    </source>
</evidence>
<feature type="signal peptide" evidence="6">
    <location>
        <begin position="1"/>
        <end position="24"/>
    </location>
</feature>
<sequence length="2500" mass="272597">MLRLRQLTLYCGLITLLGSNFAQAANLVTDANKLTPGSLPGSIVVDNTGTANYSIPLSVPPGRAGTQPDLSLIYSSGGGDGILGMGWSIGGLSAITRAPNTELDNDGSNTFIPKGVTMDRTDRFLIDNQRMVLVSDGGASSSYGAADTEYRTEVESFSRIYARGQITGRGPEFFEVDTKSGLKMMYGDFLGLGGSGNSSSFIPESSPGDAVLTWSIDRITDSAGNYIDFNYLHDPSATGADAQQQQLDEIVYTYHELQSGYAALNRVKFNYVLRDTVAVNEDSAPVYVGGAKIHMTRLLDSISVQQRASGGSSWVDVWEYRLQYEASPATGKPRLVAIQQVADGGDLAIKETAITYLTNTAPDYEETNVGQMNWFSNSRYIPADMNGDGRTDLIHQYSVNYSDGAGDYNLVKFWQNDGVDSQGNVVWDKSDSWEVTRLTTDSGVLSSGADARVLQTAQLVLGDYDGDGMTDILSVSYAGENLDSNGNPTYAYRRRQLYLNEMDTIGQIGRRDAQGDYTKNPNWSDQGQGIDWNSGFANGYVYNGSLDKYIATDLDKDGITEIIWIKYLNSNVTEDFHIYLWDTPKEDIYDPIDPYNPRKVDFFTDETEMIAFDDNYVEVWDESRAVMGDVNGDGIDDLVLENRYSTGNKTRTRIFITKRNASTGDWYFEAPTGNYDKIDSVTNSWAEHDLLQFADINGDGRSELIRGVPKLTNQTKYYHYWGGGPTSNTFYSIFDYRYHYPHETNSNDPDYWTPELLPLWYTRWWKVGVGYYSYAKNKSLYDGTLALKVYLQKGDGFDLSTPLQENVTIFQQTFTSIDDLRFFFHDETGDGRQDLIAVNVGSDNDGFVRIFASDGDPSGGVFTIDVSEPSEMQGFDNDADWIITDFNGNGFPEITQLAKGNNDSIQFEKFTAPGDLMKTVTNGHGEKTELVHQTLAYDPIYSGAAQILYPVVNFRGPRWIVSDLFKDTGYPTGSGGDVQYHTMYTYGGARVHMQGRGFLGFQTFESYDPQTKLSKIDILEQAYPMTGMTAQTSTYYDPDPLNSGDERILSRADNTVLFDGVVGGTFFPFVSESIEYKWTKDDGLINSDLDPASPTSHYAKITTRNRFDAQSAFLTSQPATDNPANFKITWGNNVSIEIDYGADEGKQTTVNTYDNSSLVDPDWHLARLTEAEVTATAPDPDSSGLLAHQTRTSSFTYDSSTGLLLTETIEPGKGGNEELYTVHVRDAAGRINSTTVTAPGDMSAPARVTTKGGLDSNYMFYTTTTNALGHAETKTFDAKFGSVLTLTGPNGRTTAWEYDALGRAISETSNVGTSLELSTVTQYAFDATAVSIPASIEGSAYQADALYRVTTVGPILSTNLAATQGLSDLRTSGYGMVSTTYYDKMGREIRSESEQLQSGTYASGQTVYADVRADTGYNEIGQVACVSNPYVGSATQWTKTVYDELGRTVEVHVPGSGGGVIVTKTDYDGLSTTVTRNYKSGGTSSTSENQQVISTNNLRGQTVMVTNGLTGNLDNTVTHAYDQFGNLIKSTSPGSNTVRLDYDLRGRKIEQIDPDMGTWEYEYNAFGELIEQTDAKGQVTQMVYDVLGRMTDRYTDYGGANQEHSQWFYDVVDPATDEYGQLRLEIAPDGSRKSYFYDSFGRIDFVLDKILVDASGTTDRWKFYYSVNEYDANYGWLSKASSYWRPLALESLDYMTSATWLYYSTTYHSDSKGSVYAVVGDKSGVDGTTQDTFWWFDPVFNDQGQITEYAMGKDQYGQKLVTTHRTYDQDTHSLSTISTGVGTNGNEIQDMAFDFDNLGNVLYREDNRSGFGLREEFLYDELNRMTQSKVIGGATLDSSYDAQGNILTRDILTSSGVDARSYTYGSSRPHAVTSVTSSLGSWSYGYDANGSIKDRHGVTNAVEWTAYNKVSKVADGSDESVFTHDANHSRITHTVKEGGQDKRRTIYSGAVEQIEEKVSGNWQTVRTRVHVSTPTGSGVIVVEADTTNKDLWMHTDHLGSICEITDDTGSIVESFSYDAWGNRRDSSDWGWVDPATFDPTNTERGFTGHEMLDEVGLVHMNGRIYDALLGRFLSADPILQFPNNGQSFNRYSYVLNNPIKYNDPSGHIIPLLAVPLAASLAASAAASAAITAATIAAIVSVVGMAVAFAGLAAFATVTQGGSTKDILINAGVTFASAVGSAYIGSIFSSYAVTFFADTLALGNAASSFSALAQATATGLFQGGLSEATGGDFGASFVSSFAGTILGAAVASDTAQGLLSHIGGDNWVGGLVSSAVIGGAVSEIAGGKFANGAITGSIAYLFATGFGGSSSESASDTANPTESDADWNWEYHSATWEYDMDLIREEVHFLQVDVGVGVGPGTNVAFGSYEYYAIVGYQGNPLSYQGILLESGVFTSGAVDNFGGIDWSVSGVPLVATGSPHTLSGAGTAFNIGYGPVSVGFVWNGSGQLVGYGAGLSVSPLPIPMGSAYSSETHFAPTYRKYDFDDMIQFRNNKWIHYWNE</sequence>
<reference evidence="8" key="1">
    <citation type="journal article" date="2014" name="Int. J. Syst. Evol. Microbiol.">
        <title>Complete genome sequence of Corynebacterium casei LMG S-19264T (=DSM 44701T), isolated from a smear-ripened cheese.</title>
        <authorList>
            <consortium name="US DOE Joint Genome Institute (JGI-PGF)"/>
            <person name="Walter F."/>
            <person name="Albersmeier A."/>
            <person name="Kalinowski J."/>
            <person name="Ruckert C."/>
        </authorList>
    </citation>
    <scope>NUCLEOTIDE SEQUENCE</scope>
    <source>
        <strain evidence="8">KCTC 12870</strain>
    </source>
</reference>
<dbReference type="InterPro" id="IPR006530">
    <property type="entry name" value="YD"/>
</dbReference>
<dbReference type="InterPro" id="IPR028994">
    <property type="entry name" value="Integrin_alpha_N"/>
</dbReference>
<keyword evidence="9" id="KW-1185">Reference proteome</keyword>
<dbReference type="Pfam" id="PF05593">
    <property type="entry name" value="RHS_repeat"/>
    <property type="match status" value="1"/>
</dbReference>
<keyword evidence="5" id="KW-0472">Membrane</keyword>
<keyword evidence="5" id="KW-1133">Transmembrane helix</keyword>
<name>A0A8J3DDS9_9BACT</name>
<keyword evidence="4" id="KW-0843">Virulence</keyword>
<reference evidence="8" key="2">
    <citation type="submission" date="2020-09" db="EMBL/GenBank/DDBJ databases">
        <authorList>
            <person name="Sun Q."/>
            <person name="Kim S."/>
        </authorList>
    </citation>
    <scope>NUCLEOTIDE SEQUENCE</scope>
    <source>
        <strain evidence="8">KCTC 12870</strain>
    </source>
</reference>
<proteinExistence type="predicted"/>
<dbReference type="InterPro" id="IPR056823">
    <property type="entry name" value="TEN-like_YD-shell"/>
</dbReference>
<feature type="transmembrane region" description="Helical" evidence="5">
    <location>
        <begin position="2129"/>
        <end position="2154"/>
    </location>
</feature>
<dbReference type="NCBIfam" id="TIGR01643">
    <property type="entry name" value="YD_repeat_2x"/>
    <property type="match status" value="4"/>
</dbReference>
<dbReference type="InterPro" id="IPR050708">
    <property type="entry name" value="T6SS_VgrG/RHS"/>
</dbReference>